<evidence type="ECO:0000256" key="1">
    <source>
        <dbReference type="SAM" id="MobiDB-lite"/>
    </source>
</evidence>
<organism evidence="2 3">
    <name type="scientific">Arctia plantaginis</name>
    <name type="common">Wood tiger moth</name>
    <name type="synonym">Phalaena plantaginis</name>
    <dbReference type="NCBI Taxonomy" id="874455"/>
    <lineage>
        <taxon>Eukaryota</taxon>
        <taxon>Metazoa</taxon>
        <taxon>Ecdysozoa</taxon>
        <taxon>Arthropoda</taxon>
        <taxon>Hexapoda</taxon>
        <taxon>Insecta</taxon>
        <taxon>Pterygota</taxon>
        <taxon>Neoptera</taxon>
        <taxon>Endopterygota</taxon>
        <taxon>Lepidoptera</taxon>
        <taxon>Glossata</taxon>
        <taxon>Ditrysia</taxon>
        <taxon>Noctuoidea</taxon>
        <taxon>Erebidae</taxon>
        <taxon>Arctiinae</taxon>
        <taxon>Arctia</taxon>
    </lineage>
</organism>
<feature type="region of interest" description="Disordered" evidence="1">
    <location>
        <begin position="708"/>
        <end position="728"/>
    </location>
</feature>
<evidence type="ECO:0000313" key="2">
    <source>
        <dbReference type="EMBL" id="CAB3226414.1"/>
    </source>
</evidence>
<evidence type="ECO:0000313" key="3">
    <source>
        <dbReference type="Proteomes" id="UP000494106"/>
    </source>
</evidence>
<dbReference type="EMBL" id="CADEBC010000208">
    <property type="protein sequence ID" value="CAB3226414.1"/>
    <property type="molecule type" value="Genomic_DNA"/>
</dbReference>
<comment type="caution">
    <text evidence="2">The sequence shown here is derived from an EMBL/GenBank/DDBJ whole genome shotgun (WGS) entry which is preliminary data.</text>
</comment>
<keyword evidence="3" id="KW-1185">Reference proteome</keyword>
<dbReference type="Proteomes" id="UP000494106">
    <property type="component" value="Unassembled WGS sequence"/>
</dbReference>
<feature type="compositionally biased region" description="Polar residues" evidence="1">
    <location>
        <begin position="719"/>
        <end position="728"/>
    </location>
</feature>
<proteinExistence type="predicted"/>
<sequence>MSRSKRNATHKINHSVKQRFQYNEPLLVIYNLTNKQDIKTAVETLMLNNELANSSSIFVVVPASDDEDDESLSGGFNSTIGLQLSDNYTQWLKNCNSDSDMRLRRPTPYHLKPSKRESTMYKLVLNAMDQHNAPPPRYKINKLCQITTPYKVTNKLCQMTTPCDVTNKLCQVTTSDEDVERTHHMKIHDDGRQRNNRDMRVSKNIIDKQIYNKPCQAHIPADVIFQQTYVTGTDTTIDRPCCCELQNMEDFTFQKQCCCVDTYFTESIQNCAKRIVPTESHLISPVLIKTDFSTEDFNLSNQNSFLQPSNIPFSSISAGLISPDTEDFDDDPIFEIDRRCIYNTPVPEFEENQKLTIQSCQCTPEKLRRLLEQVLAEKSLNKMSVCCGSSMDMAKVPKRTRFLDIKCSACFQTKHQTEDNICGSPPSFDCNCDKLSDITGQPLQNTAASTLFCLDDPVNMSIQGTTSSRHTKLTRTPRQIKGEEESVVKDRGTYTDAGKHRQYSNVADIDADYKHVGTDVAVTQNSSDYLSSNPLDQYENISIDSKNRDQIKFNLIRTMSGFKYPLNQVFPRPTLDAGTNILRRPMKAQHPSLRPIPRYDNLSMCSKTNDQIKSNLIRTLSGFKYPQTQPMYPQKPKPKVTFEEFLKYCANMNAISARQLSHSSTKPIENLNEKQRRIKTTPFLLHESSKKPRDPKVKEDMVQGLKLSMSGKASDSRRYSNFKSTLIK</sequence>
<accession>A0A8S0Z7H6</accession>
<protein>
    <submittedName>
        <fullName evidence="2">Uncharacterized protein</fullName>
    </submittedName>
</protein>
<gene>
    <name evidence="2" type="ORF">APLA_LOCUS2850</name>
</gene>
<reference evidence="2 3" key="1">
    <citation type="submission" date="2020-04" db="EMBL/GenBank/DDBJ databases">
        <authorList>
            <person name="Wallbank WR R."/>
            <person name="Pardo Diaz C."/>
            <person name="Kozak K."/>
            <person name="Martin S."/>
            <person name="Jiggins C."/>
            <person name="Moest M."/>
            <person name="Warren A I."/>
            <person name="Byers J.R.P. K."/>
            <person name="Montejo-Kovacevich G."/>
            <person name="Yen C E."/>
        </authorList>
    </citation>
    <scope>NUCLEOTIDE SEQUENCE [LARGE SCALE GENOMIC DNA]</scope>
</reference>
<dbReference type="OrthoDB" id="7332697at2759"/>
<dbReference type="AlphaFoldDB" id="A0A8S0Z7H6"/>
<name>A0A8S0Z7H6_ARCPL</name>